<evidence type="ECO:0000256" key="1">
    <source>
        <dbReference type="ARBA" id="ARBA00001933"/>
    </source>
</evidence>
<comment type="caution">
    <text evidence="6">The sequence shown here is derived from an EMBL/GenBank/DDBJ whole genome shotgun (WGS) entry which is preliminary data.</text>
</comment>
<proteinExistence type="predicted"/>
<dbReference type="SUPFAM" id="SSF53383">
    <property type="entry name" value="PLP-dependent transferases"/>
    <property type="match status" value="1"/>
</dbReference>
<evidence type="ECO:0000313" key="7">
    <source>
        <dbReference type="Proteomes" id="UP000654345"/>
    </source>
</evidence>
<keyword evidence="7" id="KW-1185">Reference proteome</keyword>
<dbReference type="CDD" id="cd00609">
    <property type="entry name" value="AAT_like"/>
    <property type="match status" value="1"/>
</dbReference>
<dbReference type="InterPro" id="IPR015424">
    <property type="entry name" value="PyrdxlP-dep_Trfase"/>
</dbReference>
<accession>A0ABQ3UHU6</accession>
<dbReference type="Pfam" id="PF00155">
    <property type="entry name" value="Aminotran_1_2"/>
    <property type="match status" value="1"/>
</dbReference>
<sequence length="375" mass="41529">MQKTTSSISNNISFTRGVPALEALPTTLFSECLQAVLAGPDGKAVLQYGHNGGYVPLKQLLAEQYQVDIDQVLIGNGSLHLQDMLTAQLVQPGEVVFTEQPSYDRAIKTFRRRGAKVIGIPLALDGVDITALEEALARYTPRFMYIVPDFQNPAGVTTSREKRQALAQLAEKHGFYLVEDVPYRTLRYSGETLPLLRELNPERTITVSSYSKLISPGIRVGYLIGPRDIVKPLIALAEDTTLAPVLPTQAAVLEFHKRGHFERNLESLKQLYAPRLQAMISAIKTYLPGIDFAEPEGGFFVSITLPQESNYQHLLQRAKEQGLLLTDGNGFFADHLNAQANQSHTGDRFVRLPFCALTPQEIEAGMQRLAELVRA</sequence>
<dbReference type="GO" id="GO:0008483">
    <property type="term" value="F:transaminase activity"/>
    <property type="evidence" value="ECO:0007669"/>
    <property type="project" value="UniProtKB-KW"/>
</dbReference>
<comment type="cofactor">
    <cofactor evidence="1">
        <name>pyridoxal 5'-phosphate</name>
        <dbReference type="ChEBI" id="CHEBI:597326"/>
    </cofactor>
</comment>
<dbReference type="EMBL" id="BNJG01000001">
    <property type="protein sequence ID" value="GHO52284.1"/>
    <property type="molecule type" value="Genomic_DNA"/>
</dbReference>
<reference evidence="6 7" key="1">
    <citation type="journal article" date="2021" name="Int. J. Syst. Evol. Microbiol.">
        <title>Reticulibacter mediterranei gen. nov., sp. nov., within the new family Reticulibacteraceae fam. nov., and Ktedonospora formicarum gen. nov., sp. nov., Ktedonobacter robiniae sp. nov., Dictyobacter formicarum sp. nov. and Dictyobacter arantiisoli sp. nov., belonging to the class Ktedonobacteria.</title>
        <authorList>
            <person name="Yabe S."/>
            <person name="Zheng Y."/>
            <person name="Wang C.M."/>
            <person name="Sakai Y."/>
            <person name="Abe K."/>
            <person name="Yokota A."/>
            <person name="Donadio S."/>
            <person name="Cavaletti L."/>
            <person name="Monciardini P."/>
        </authorList>
    </citation>
    <scope>NUCLEOTIDE SEQUENCE [LARGE SCALE GENOMIC DNA]</scope>
    <source>
        <strain evidence="6 7">SOSP1-30</strain>
    </source>
</reference>
<dbReference type="Proteomes" id="UP000654345">
    <property type="component" value="Unassembled WGS sequence"/>
</dbReference>
<gene>
    <name evidence="6" type="ORF">KSB_07590</name>
</gene>
<evidence type="ECO:0000256" key="2">
    <source>
        <dbReference type="ARBA" id="ARBA00022576"/>
    </source>
</evidence>
<dbReference type="InterPro" id="IPR050859">
    <property type="entry name" value="Class-I_PLP-dep_aminotransf"/>
</dbReference>
<dbReference type="PANTHER" id="PTHR42790:SF19">
    <property type="entry name" value="KYNURENINE_ALPHA-AMINOADIPATE AMINOTRANSFERASE, MITOCHONDRIAL"/>
    <property type="match status" value="1"/>
</dbReference>
<keyword evidence="2 6" id="KW-0032">Aminotransferase</keyword>
<dbReference type="PANTHER" id="PTHR42790">
    <property type="entry name" value="AMINOTRANSFERASE"/>
    <property type="match status" value="1"/>
</dbReference>
<dbReference type="InterPro" id="IPR015421">
    <property type="entry name" value="PyrdxlP-dep_Trfase_major"/>
</dbReference>
<keyword evidence="3" id="KW-0808">Transferase</keyword>
<dbReference type="InterPro" id="IPR004839">
    <property type="entry name" value="Aminotransferase_I/II_large"/>
</dbReference>
<keyword evidence="4" id="KW-0663">Pyridoxal phosphate</keyword>
<evidence type="ECO:0000256" key="4">
    <source>
        <dbReference type="ARBA" id="ARBA00022898"/>
    </source>
</evidence>
<name>A0ABQ3UHU6_9CHLR</name>
<protein>
    <submittedName>
        <fullName evidence="6">Aminotransferase</fullName>
    </submittedName>
</protein>
<dbReference type="Gene3D" id="3.40.640.10">
    <property type="entry name" value="Type I PLP-dependent aspartate aminotransferase-like (Major domain)"/>
    <property type="match status" value="1"/>
</dbReference>
<feature type="domain" description="Aminotransferase class I/classII large" evidence="5">
    <location>
        <begin position="40"/>
        <end position="369"/>
    </location>
</feature>
<dbReference type="RefSeq" id="WP_201369208.1">
    <property type="nucleotide sequence ID" value="NZ_BNJG01000001.1"/>
</dbReference>
<organism evidence="6 7">
    <name type="scientific">Ktedonobacter robiniae</name>
    <dbReference type="NCBI Taxonomy" id="2778365"/>
    <lineage>
        <taxon>Bacteria</taxon>
        <taxon>Bacillati</taxon>
        <taxon>Chloroflexota</taxon>
        <taxon>Ktedonobacteria</taxon>
        <taxon>Ktedonobacterales</taxon>
        <taxon>Ktedonobacteraceae</taxon>
        <taxon>Ktedonobacter</taxon>
    </lineage>
</organism>
<evidence type="ECO:0000259" key="5">
    <source>
        <dbReference type="Pfam" id="PF00155"/>
    </source>
</evidence>
<evidence type="ECO:0000256" key="3">
    <source>
        <dbReference type="ARBA" id="ARBA00022679"/>
    </source>
</evidence>
<dbReference type="Gene3D" id="3.90.1150.10">
    <property type="entry name" value="Aspartate Aminotransferase, domain 1"/>
    <property type="match status" value="1"/>
</dbReference>
<dbReference type="InterPro" id="IPR015422">
    <property type="entry name" value="PyrdxlP-dep_Trfase_small"/>
</dbReference>
<evidence type="ECO:0000313" key="6">
    <source>
        <dbReference type="EMBL" id="GHO52284.1"/>
    </source>
</evidence>